<dbReference type="RefSeq" id="XP_013335016.1">
    <property type="nucleotide sequence ID" value="XM_013479562.1"/>
</dbReference>
<organism evidence="2 3">
    <name type="scientific">Eimeria maxima</name>
    <name type="common">Coccidian parasite</name>
    <dbReference type="NCBI Taxonomy" id="5804"/>
    <lineage>
        <taxon>Eukaryota</taxon>
        <taxon>Sar</taxon>
        <taxon>Alveolata</taxon>
        <taxon>Apicomplexa</taxon>
        <taxon>Conoidasida</taxon>
        <taxon>Coccidia</taxon>
        <taxon>Eucoccidiorida</taxon>
        <taxon>Eimeriorina</taxon>
        <taxon>Eimeriidae</taxon>
        <taxon>Eimeria</taxon>
    </lineage>
</organism>
<keyword evidence="3" id="KW-1185">Reference proteome</keyword>
<accession>U6M9N0</accession>
<dbReference type="GeneID" id="25335526"/>
<feature type="compositionally biased region" description="Polar residues" evidence="1">
    <location>
        <begin position="64"/>
        <end position="74"/>
    </location>
</feature>
<reference evidence="2" key="2">
    <citation type="submission" date="2013-10" db="EMBL/GenBank/DDBJ databases">
        <authorList>
            <person name="Aslett M."/>
        </authorList>
    </citation>
    <scope>NUCLEOTIDE SEQUENCE [LARGE SCALE GENOMIC DNA]</scope>
    <source>
        <strain evidence="2">Weybridge</strain>
    </source>
</reference>
<dbReference type="OrthoDB" id="10255128at2759"/>
<evidence type="ECO:0000256" key="1">
    <source>
        <dbReference type="SAM" id="MobiDB-lite"/>
    </source>
</evidence>
<dbReference type="AlphaFoldDB" id="U6M9N0"/>
<reference evidence="2" key="1">
    <citation type="submission" date="2013-10" db="EMBL/GenBank/DDBJ databases">
        <title>Genomic analysis of the causative agents of coccidiosis in chickens.</title>
        <authorList>
            <person name="Reid A.J."/>
            <person name="Blake D."/>
            <person name="Billington K."/>
            <person name="Browne H."/>
            <person name="Dunn M."/>
            <person name="Hung S."/>
            <person name="Kawahara F."/>
            <person name="Miranda-Saavedra D."/>
            <person name="Mourier T."/>
            <person name="Nagra H."/>
            <person name="Otto T.D."/>
            <person name="Rawlings N."/>
            <person name="Sanchez A."/>
            <person name="Sanders M."/>
            <person name="Subramaniam C."/>
            <person name="Tay Y."/>
            <person name="Dear P."/>
            <person name="Doerig C."/>
            <person name="Gruber A."/>
            <person name="Parkinson J."/>
            <person name="Shirley M."/>
            <person name="Wan K.L."/>
            <person name="Berriman M."/>
            <person name="Tomley F."/>
            <person name="Pain A."/>
        </authorList>
    </citation>
    <scope>NUCLEOTIDE SEQUENCE [LARGE SCALE GENOMIC DNA]</scope>
    <source>
        <strain evidence="2">Weybridge</strain>
    </source>
</reference>
<dbReference type="VEuPathDB" id="ToxoDB:EMWEY_00015400"/>
<feature type="region of interest" description="Disordered" evidence="1">
    <location>
        <begin position="257"/>
        <end position="290"/>
    </location>
</feature>
<evidence type="ECO:0000313" key="3">
    <source>
        <dbReference type="Proteomes" id="UP000030763"/>
    </source>
</evidence>
<sequence length="299" mass="30551">MCPAEAEATQAGDAKVSPGSDEAKPVIPVLSPAPSRQSAPNNEDVVKRTGTAAADDVEAGESAEQGTTCGSSGISFEVAASSLEDGQPTSSGTAAPKPPIAAAQTTASEHGRSLPTDNLGRPASVFVDVLQHDLNAAVQRVEAGRLLLERLRGALLQQAAAASAFAASLNVAAETLKPLSPESKTCATAVQSYSCLLGNTALQAKELCDALRRDVVASTLDRTIENHAQVLKQVATPWLSFCMHQFVCEVGRGGGPKAKPFSSSGTPTGNGEVPALQQDGGRSSSDSSGIAVYVAIDED</sequence>
<proteinExistence type="predicted"/>
<feature type="compositionally biased region" description="Low complexity" evidence="1">
    <location>
        <begin position="279"/>
        <end position="289"/>
    </location>
</feature>
<protein>
    <submittedName>
        <fullName evidence="2">Uncharacterized protein</fullName>
    </submittedName>
</protein>
<evidence type="ECO:0000313" key="2">
    <source>
        <dbReference type="EMBL" id="CDJ58370.1"/>
    </source>
</evidence>
<gene>
    <name evidence="2" type="ORF">EMWEY_00015400</name>
</gene>
<dbReference type="EMBL" id="HG719623">
    <property type="protein sequence ID" value="CDJ58370.1"/>
    <property type="molecule type" value="Genomic_DNA"/>
</dbReference>
<feature type="region of interest" description="Disordered" evidence="1">
    <location>
        <begin position="1"/>
        <end position="117"/>
    </location>
</feature>
<name>U6M9N0_EIMMA</name>
<dbReference type="Proteomes" id="UP000030763">
    <property type="component" value="Unassembled WGS sequence"/>
</dbReference>